<organism evidence="3 4">
    <name type="scientific">Campylobacter lanienae NCTC 13004</name>
    <dbReference type="NCBI Taxonomy" id="1031753"/>
    <lineage>
        <taxon>Bacteria</taxon>
        <taxon>Pseudomonadati</taxon>
        <taxon>Campylobacterota</taxon>
        <taxon>Epsilonproteobacteria</taxon>
        <taxon>Campylobacterales</taxon>
        <taxon>Campylobacteraceae</taxon>
        <taxon>Campylobacter</taxon>
    </lineage>
</organism>
<dbReference type="NCBIfam" id="NF033674">
    <property type="entry name" value="stress_OB_fold"/>
    <property type="match status" value="1"/>
</dbReference>
<dbReference type="GeneID" id="46921046"/>
<dbReference type="PANTHER" id="PTHR36571">
    <property type="entry name" value="PROTEIN YGIW"/>
    <property type="match status" value="1"/>
</dbReference>
<dbReference type="AlphaFoldDB" id="A0A1X9SM59"/>
<dbReference type="InterPro" id="IPR036700">
    <property type="entry name" value="BOBF_sf"/>
</dbReference>
<accession>A0A1X9SM59</accession>
<evidence type="ECO:0000256" key="1">
    <source>
        <dbReference type="ARBA" id="ARBA00022729"/>
    </source>
</evidence>
<dbReference type="Proteomes" id="UP000202031">
    <property type="component" value="Chromosome"/>
</dbReference>
<dbReference type="Gene3D" id="2.40.50.200">
    <property type="entry name" value="Bacterial OB-fold"/>
    <property type="match status" value="1"/>
</dbReference>
<dbReference type="PANTHER" id="PTHR36571:SF1">
    <property type="entry name" value="PROTEIN YGIW"/>
    <property type="match status" value="1"/>
</dbReference>
<evidence type="ECO:0000313" key="3">
    <source>
        <dbReference type="EMBL" id="ARQ97321.1"/>
    </source>
</evidence>
<dbReference type="KEGG" id="clx:CLAN_0572"/>
<feature type="chain" id="PRO_5010993593" evidence="2">
    <location>
        <begin position="19"/>
        <end position="134"/>
    </location>
</feature>
<sequence length="134" mass="14150">MKKLSFIAILALAISANAAGFTGGASQSNTSGFTGGQAPMNQGGFLGPRYGVNSVKAALSAWDDTWVEIKGKIISQVGHEKYKFSDGKDTIIIEIDDDDWGGVSVGPDELITIYGEVDGNALKANEIDVKRIVK</sequence>
<keyword evidence="1 2" id="KW-0732">Signal</keyword>
<dbReference type="SUPFAM" id="SSF101756">
    <property type="entry name" value="Hypothetical protein YgiW"/>
    <property type="match status" value="1"/>
</dbReference>
<proteinExistence type="predicted"/>
<dbReference type="RefSeq" id="WP_096013429.1">
    <property type="nucleotide sequence ID" value="NZ_CP015578.1"/>
</dbReference>
<dbReference type="InterPro" id="IPR005220">
    <property type="entry name" value="CarO-like"/>
</dbReference>
<dbReference type="Pfam" id="PF04076">
    <property type="entry name" value="BOF"/>
    <property type="match status" value="1"/>
</dbReference>
<gene>
    <name evidence="3" type="ORF">CLAN_0572</name>
</gene>
<protein>
    <submittedName>
        <fullName evidence="3">Bacterial OB fold (BOF) protein</fullName>
    </submittedName>
</protein>
<name>A0A1X9SM59_9BACT</name>
<evidence type="ECO:0000313" key="4">
    <source>
        <dbReference type="Proteomes" id="UP000202031"/>
    </source>
</evidence>
<evidence type="ECO:0000256" key="2">
    <source>
        <dbReference type="SAM" id="SignalP"/>
    </source>
</evidence>
<reference evidence="4" key="1">
    <citation type="journal article" date="2017" name="Genome Biol. Evol.">
        <title>Comparative Genomic Analysis Identifies a Campylobacter Clade Deficient in Selenium Metabolism.</title>
        <authorList>
            <person name="Miller W.G."/>
            <person name="Yee E."/>
            <person name="Lopes B.S."/>
            <person name="Chapman M.H."/>
            <person name="Huynh S."/>
            <person name="Bono J.L."/>
            <person name="Parker C.T."/>
            <person name="Strachan N.J.C."/>
            <person name="Forbes K.J."/>
        </authorList>
    </citation>
    <scope>NUCLEOTIDE SEQUENCE [LARGE SCALE GENOMIC DNA]</scope>
    <source>
        <strain evidence="4">NCTC 13004</strain>
    </source>
</reference>
<feature type="signal peptide" evidence="2">
    <location>
        <begin position="1"/>
        <end position="18"/>
    </location>
</feature>
<reference evidence="4" key="2">
    <citation type="journal article" date="2017" name="Genome Biol. Evol.">
        <title>Comparative genomic analysis identifies a Campylobacter clade deficient in selenium metabolism.</title>
        <authorList>
            <person name="Miller W.G."/>
            <person name="Yee E."/>
            <person name="Lopes B.S."/>
            <person name="Chapman M.H."/>
            <person name="Huynh S."/>
            <person name="Bono J.L."/>
            <person name="Parker C.T."/>
            <person name="Strachan N.J.C."/>
            <person name="Forbes K.J."/>
        </authorList>
    </citation>
    <scope>NUCLEOTIDE SEQUENCE [LARGE SCALE GENOMIC DNA]</scope>
    <source>
        <strain evidence="4">NCTC 13004</strain>
    </source>
</reference>
<dbReference type="EMBL" id="CP015578">
    <property type="protein sequence ID" value="ARQ97321.1"/>
    <property type="molecule type" value="Genomic_DNA"/>
</dbReference>